<proteinExistence type="predicted"/>
<keyword evidence="3" id="KW-0560">Oxidoreductase</keyword>
<dbReference type="Gene3D" id="3.50.50.60">
    <property type="entry name" value="FAD/NAD(P)-binding domain"/>
    <property type="match status" value="1"/>
</dbReference>
<dbReference type="EMBL" id="QYJN01000001">
    <property type="protein sequence ID" value="RIP37043.1"/>
    <property type="molecule type" value="Genomic_DNA"/>
</dbReference>
<dbReference type="AlphaFoldDB" id="A0A3A0VNJ3"/>
<dbReference type="Proteomes" id="UP000265541">
    <property type="component" value="Unassembled WGS sequence"/>
</dbReference>
<accession>A0A3A0VNJ3</accession>
<gene>
    <name evidence="6" type="ORF">BUZ14_00430</name>
</gene>
<evidence type="ECO:0000256" key="4">
    <source>
        <dbReference type="ARBA" id="ARBA00023033"/>
    </source>
</evidence>
<comment type="caution">
    <text evidence="6">The sequence shown here is derived from an EMBL/GenBank/DDBJ whole genome shotgun (WGS) entry which is preliminary data.</text>
</comment>
<feature type="domain" description="FAD-binding" evidence="5">
    <location>
        <begin position="4"/>
        <end position="326"/>
    </location>
</feature>
<keyword evidence="1" id="KW-0285">Flavoprotein</keyword>
<organism evidence="6 7">
    <name type="scientific">Staphylococcus gallinarum</name>
    <dbReference type="NCBI Taxonomy" id="1293"/>
    <lineage>
        <taxon>Bacteria</taxon>
        <taxon>Bacillati</taxon>
        <taxon>Bacillota</taxon>
        <taxon>Bacilli</taxon>
        <taxon>Bacillales</taxon>
        <taxon>Staphylococcaceae</taxon>
        <taxon>Staphylococcus</taxon>
    </lineage>
</organism>
<dbReference type="PRINTS" id="PR00420">
    <property type="entry name" value="RNGMNOXGNASE"/>
</dbReference>
<evidence type="ECO:0000256" key="1">
    <source>
        <dbReference type="ARBA" id="ARBA00022630"/>
    </source>
</evidence>
<dbReference type="GO" id="GO:0071949">
    <property type="term" value="F:FAD binding"/>
    <property type="evidence" value="ECO:0007669"/>
    <property type="project" value="InterPro"/>
</dbReference>
<protein>
    <submittedName>
        <fullName evidence="6">FAD-dependent monooxygenase</fullName>
    </submittedName>
</protein>
<dbReference type="PANTHER" id="PTHR46972">
    <property type="entry name" value="MONOOXYGENASE ASQM-RELATED"/>
    <property type="match status" value="1"/>
</dbReference>
<dbReference type="GO" id="GO:0004497">
    <property type="term" value="F:monooxygenase activity"/>
    <property type="evidence" value="ECO:0007669"/>
    <property type="project" value="UniProtKB-KW"/>
</dbReference>
<dbReference type="Pfam" id="PF01494">
    <property type="entry name" value="FAD_binding_3"/>
    <property type="match status" value="1"/>
</dbReference>
<dbReference type="OrthoDB" id="9806565at2"/>
<reference evidence="6 7" key="1">
    <citation type="journal article" date="2016" name="Front. Microbiol.">
        <title>Comprehensive Phylogenetic Analysis of Bovine Non-aureus Staphylococci Species Based on Whole-Genome Sequencing.</title>
        <authorList>
            <person name="Naushad S."/>
            <person name="Barkema H.W."/>
            <person name="Luby C."/>
            <person name="Condas L.A."/>
            <person name="Nobrega D.B."/>
            <person name="Carson D.A."/>
            <person name="De Buck J."/>
        </authorList>
    </citation>
    <scope>NUCLEOTIDE SEQUENCE [LARGE SCALE GENOMIC DNA]</scope>
    <source>
        <strain evidence="6 7">SNUC 4781</strain>
    </source>
</reference>
<dbReference type="RefSeq" id="WP_119483858.1">
    <property type="nucleotide sequence ID" value="NZ_QYJN01000001.1"/>
</dbReference>
<name>A0A3A0VNJ3_STAGA</name>
<evidence type="ECO:0000313" key="7">
    <source>
        <dbReference type="Proteomes" id="UP000265541"/>
    </source>
</evidence>
<keyword evidence="4 6" id="KW-0503">Monooxygenase</keyword>
<sequence length="373" mass="42112">MNHIAIIGGGPGGLMLGLLLQQRGYNFTIFEKSDGQNHQSQGGSLDIHGDTGQIPLKEAGLIDAFNKLARFEGEDTKIVDSTGQIYYEDYGDGEGERPEIDRGELCDLIRSHINTTSIKYGYEFESLEQLANGNCEVAFSNGYREQFDYVIGSDGAFSKVRSYLVDVDVEYTGISMVEINVEDVKQQHPNLLEYNKNGKMMALEADKGLLAQLNGDDKIKVYVSYRMAEAELDDYKQLSQEALRNQLLSDFEQWDEELLNYIRHMSNEVLFRRIYRLPIGFNWETNQSITLIGDAAHLMSPFAGEGVNMALYDAYLFVKALDEYTDDMTITKKYEQAMNEVSSNSAQASQENLERMFSEDAAKKLGDMFTSMD</sequence>
<evidence type="ECO:0000256" key="3">
    <source>
        <dbReference type="ARBA" id="ARBA00023002"/>
    </source>
</evidence>
<dbReference type="SUPFAM" id="SSF51905">
    <property type="entry name" value="FAD/NAD(P)-binding domain"/>
    <property type="match status" value="1"/>
</dbReference>
<dbReference type="InterPro" id="IPR002938">
    <property type="entry name" value="FAD-bd"/>
</dbReference>
<dbReference type="PANTHER" id="PTHR46972:SF1">
    <property type="entry name" value="FAD DEPENDENT OXIDOREDUCTASE DOMAIN-CONTAINING PROTEIN"/>
    <property type="match status" value="1"/>
</dbReference>
<evidence type="ECO:0000256" key="2">
    <source>
        <dbReference type="ARBA" id="ARBA00022827"/>
    </source>
</evidence>
<evidence type="ECO:0000313" key="6">
    <source>
        <dbReference type="EMBL" id="RIP37043.1"/>
    </source>
</evidence>
<evidence type="ECO:0000259" key="5">
    <source>
        <dbReference type="Pfam" id="PF01494"/>
    </source>
</evidence>
<dbReference type="InterPro" id="IPR036188">
    <property type="entry name" value="FAD/NAD-bd_sf"/>
</dbReference>
<keyword evidence="2" id="KW-0274">FAD</keyword>